<feature type="transmembrane region" description="Helical" evidence="6">
    <location>
        <begin position="296"/>
        <end position="318"/>
    </location>
</feature>
<reference evidence="8 9" key="1">
    <citation type="submission" date="2017-10" db="EMBL/GenBank/DDBJ databases">
        <title>Novel microbial diversity and functional potential in the marine mammal oral microbiome.</title>
        <authorList>
            <person name="Dudek N.K."/>
            <person name="Sun C.L."/>
            <person name="Burstein D."/>
            <person name="Kantor R.S."/>
            <person name="Aliaga Goltsman D.S."/>
            <person name="Bik E.M."/>
            <person name="Thomas B.C."/>
            <person name="Banfield J.F."/>
            <person name="Relman D.A."/>
        </authorList>
    </citation>
    <scope>NUCLEOTIDE SEQUENCE [LARGE SCALE GENOMIC DNA]</scope>
    <source>
        <strain evidence="8">DOLJORAL78_47_16</strain>
    </source>
</reference>
<proteinExistence type="predicted"/>
<dbReference type="SMART" id="SM00304">
    <property type="entry name" value="HAMP"/>
    <property type="match status" value="1"/>
</dbReference>
<dbReference type="Gene3D" id="6.10.340.10">
    <property type="match status" value="1"/>
</dbReference>
<keyword evidence="5" id="KW-0175">Coiled coil</keyword>
<protein>
    <recommendedName>
        <fullName evidence="7">HAMP domain-containing protein</fullName>
    </recommendedName>
</protein>
<gene>
    <name evidence="8" type="ORF">CSA56_15045</name>
</gene>
<dbReference type="SUPFAM" id="SSF55874">
    <property type="entry name" value="ATPase domain of HSP90 chaperone/DNA topoisomerase II/histidine kinase"/>
    <property type="match status" value="1"/>
</dbReference>
<evidence type="ECO:0000256" key="1">
    <source>
        <dbReference type="ARBA" id="ARBA00004370"/>
    </source>
</evidence>
<keyword evidence="6" id="KW-1133">Transmembrane helix</keyword>
<dbReference type="CDD" id="cd06225">
    <property type="entry name" value="HAMP"/>
    <property type="match status" value="1"/>
</dbReference>
<dbReference type="PANTHER" id="PTHR34220:SF7">
    <property type="entry name" value="SENSOR HISTIDINE KINASE YPDA"/>
    <property type="match status" value="1"/>
</dbReference>
<dbReference type="InterPro" id="IPR036890">
    <property type="entry name" value="HATPase_C_sf"/>
</dbReference>
<keyword evidence="6" id="KW-0812">Transmembrane</keyword>
<dbReference type="Pfam" id="PF02518">
    <property type="entry name" value="HATPase_c"/>
    <property type="match status" value="1"/>
</dbReference>
<keyword evidence="6" id="KW-0472">Membrane</keyword>
<dbReference type="SUPFAM" id="SSF158472">
    <property type="entry name" value="HAMP domain-like"/>
    <property type="match status" value="1"/>
</dbReference>
<evidence type="ECO:0000256" key="2">
    <source>
        <dbReference type="ARBA" id="ARBA00022553"/>
    </source>
</evidence>
<evidence type="ECO:0000256" key="4">
    <source>
        <dbReference type="ARBA" id="ARBA00022777"/>
    </source>
</evidence>
<accession>A0A2G6KCI1</accession>
<feature type="coiled-coil region" evidence="5">
    <location>
        <begin position="367"/>
        <end position="399"/>
    </location>
</feature>
<evidence type="ECO:0000256" key="5">
    <source>
        <dbReference type="SAM" id="Coils"/>
    </source>
</evidence>
<evidence type="ECO:0000256" key="3">
    <source>
        <dbReference type="ARBA" id="ARBA00022679"/>
    </source>
</evidence>
<dbReference type="Pfam" id="PF06580">
    <property type="entry name" value="His_kinase"/>
    <property type="match status" value="1"/>
</dbReference>
<keyword evidence="4" id="KW-0418">Kinase</keyword>
<feature type="transmembrane region" description="Helical" evidence="6">
    <location>
        <begin position="16"/>
        <end position="38"/>
    </location>
</feature>
<dbReference type="InterPro" id="IPR003594">
    <property type="entry name" value="HATPase_dom"/>
</dbReference>
<dbReference type="Proteomes" id="UP000230821">
    <property type="component" value="Unassembled WGS sequence"/>
</dbReference>
<sequence length="595" mass="67412">MSMLLFGNRRLLKRLIISYSLLIIIAVVIMLSLVSYLFTRKLIERTSDLVGQQMELIAKDIEERLSNVREISEDIRRNPQIRKILTGTVSPFEANAAATTTLSVYYGAKSKDYLISRMILMAPDGTIYDDVYGHSLYADAIRQHPDFLYFIQNDLSYYFSQPSLFPKAPPDAYLQDKLTAVLYNRLLDDAFLESIGYLLTVMRTNILFQSLQQDTTKVFSGLTLVNARQETIYSSGTAIDAAQRQRRSERQEQQPGTLVNIGGERFLCYARPLVGVDWTFWGVVAFDDVTREVKLLIGYVVLAGIVVLLVSVALNAYLANSITRPIFQLSNAMKAIETQGLPESLHIKADGEIRYLVDQFNAMIGNLKRLIADIYQEQQERREAELNSLQYELDSLQAQINPHFLHNTLNAIGYLAEKAEQTDIHASIVSLNALLRAALSGVQECIPIDEELALVEYFLDIQRLRYGEDFSAQYHVQPGIRQARIPKLILQPIVENAIFHGIEPLDIPGKIDIIIQQDEQGEICIMVKDNGVGMEPVERFQDLPASERRRTFNKIGLHNVHDRIRILFGEAYGLSIQSTRGKGTTVTLRVPEIFE</sequence>
<comment type="caution">
    <text evidence="8">The sequence shown here is derived from an EMBL/GenBank/DDBJ whole genome shotgun (WGS) entry which is preliminary data.</text>
</comment>
<evidence type="ECO:0000313" key="9">
    <source>
        <dbReference type="Proteomes" id="UP000230821"/>
    </source>
</evidence>
<comment type="subcellular location">
    <subcellularLocation>
        <location evidence="1">Membrane</location>
    </subcellularLocation>
</comment>
<dbReference type="InterPro" id="IPR003660">
    <property type="entry name" value="HAMP_dom"/>
</dbReference>
<dbReference type="Gene3D" id="3.30.565.10">
    <property type="entry name" value="Histidine kinase-like ATPase, C-terminal domain"/>
    <property type="match status" value="1"/>
</dbReference>
<dbReference type="Pfam" id="PF00672">
    <property type="entry name" value="HAMP"/>
    <property type="match status" value="1"/>
</dbReference>
<dbReference type="PROSITE" id="PS50885">
    <property type="entry name" value="HAMP"/>
    <property type="match status" value="1"/>
</dbReference>
<dbReference type="InterPro" id="IPR050640">
    <property type="entry name" value="Bact_2-comp_sensor_kinase"/>
</dbReference>
<keyword evidence="3" id="KW-0808">Transferase</keyword>
<evidence type="ECO:0000313" key="8">
    <source>
        <dbReference type="EMBL" id="PIE32519.1"/>
    </source>
</evidence>
<evidence type="ECO:0000256" key="6">
    <source>
        <dbReference type="SAM" id="Phobius"/>
    </source>
</evidence>
<dbReference type="AlphaFoldDB" id="A0A2G6KCI1"/>
<evidence type="ECO:0000259" key="7">
    <source>
        <dbReference type="PROSITE" id="PS50885"/>
    </source>
</evidence>
<dbReference type="InterPro" id="IPR010559">
    <property type="entry name" value="Sig_transdc_His_kin_internal"/>
</dbReference>
<dbReference type="GO" id="GO:0000155">
    <property type="term" value="F:phosphorelay sensor kinase activity"/>
    <property type="evidence" value="ECO:0007669"/>
    <property type="project" value="InterPro"/>
</dbReference>
<name>A0A2G6KCI1_9BACT</name>
<organism evidence="8 9">
    <name type="scientific">candidate division KSB3 bacterium</name>
    <dbReference type="NCBI Taxonomy" id="2044937"/>
    <lineage>
        <taxon>Bacteria</taxon>
        <taxon>candidate division KSB3</taxon>
    </lineage>
</organism>
<keyword evidence="2" id="KW-0597">Phosphoprotein</keyword>
<dbReference type="GO" id="GO:0016020">
    <property type="term" value="C:membrane"/>
    <property type="evidence" value="ECO:0007669"/>
    <property type="project" value="UniProtKB-SubCell"/>
</dbReference>
<feature type="domain" description="HAMP" evidence="7">
    <location>
        <begin position="320"/>
        <end position="372"/>
    </location>
</feature>
<dbReference type="PANTHER" id="PTHR34220">
    <property type="entry name" value="SENSOR HISTIDINE KINASE YPDA"/>
    <property type="match status" value="1"/>
</dbReference>
<dbReference type="EMBL" id="PDSK01000112">
    <property type="protein sequence ID" value="PIE32519.1"/>
    <property type="molecule type" value="Genomic_DNA"/>
</dbReference>